<dbReference type="EMBL" id="MVHV01000041">
    <property type="protein sequence ID" value="ORA77469.1"/>
    <property type="molecule type" value="Genomic_DNA"/>
</dbReference>
<dbReference type="Gene3D" id="1.10.3290.10">
    <property type="entry name" value="Fido-like domain"/>
    <property type="match status" value="1"/>
</dbReference>
<protein>
    <recommendedName>
        <fullName evidence="1">Fido domain-containing protein</fullName>
    </recommendedName>
</protein>
<dbReference type="PANTHER" id="PTHR13504">
    <property type="entry name" value="FIDO DOMAIN-CONTAINING PROTEIN DDB_G0283145"/>
    <property type="match status" value="1"/>
</dbReference>
<comment type="caution">
    <text evidence="2">The sequence shown here is derived from an EMBL/GenBank/DDBJ whole genome shotgun (WGS) entry which is preliminary data.</text>
</comment>
<keyword evidence="3" id="KW-1185">Reference proteome</keyword>
<organism evidence="2 3">
    <name type="scientific">Mycobacterium malmoense</name>
    <dbReference type="NCBI Taxonomy" id="1780"/>
    <lineage>
        <taxon>Bacteria</taxon>
        <taxon>Bacillati</taxon>
        <taxon>Actinomycetota</taxon>
        <taxon>Actinomycetes</taxon>
        <taxon>Mycobacteriales</taxon>
        <taxon>Mycobacteriaceae</taxon>
        <taxon>Mycobacterium</taxon>
    </lineage>
</organism>
<accession>A0ABX3SKP4</accession>
<dbReference type="Proteomes" id="UP000243140">
    <property type="component" value="Unassembled WGS sequence"/>
</dbReference>
<proteinExistence type="predicted"/>
<dbReference type="Pfam" id="PF02661">
    <property type="entry name" value="Fic"/>
    <property type="match status" value="1"/>
</dbReference>
<dbReference type="SUPFAM" id="SSF140931">
    <property type="entry name" value="Fic-like"/>
    <property type="match status" value="1"/>
</dbReference>
<dbReference type="PROSITE" id="PS51459">
    <property type="entry name" value="FIDO"/>
    <property type="match status" value="1"/>
</dbReference>
<dbReference type="RefSeq" id="WP_176220086.1">
    <property type="nucleotide sequence ID" value="NZ_CP060015.1"/>
</dbReference>
<sequence length="393" mass="44997">MLFEAPELDAREREVITEIDRLRQSLRHRLHEPRRWTGSLRRVQFARAVQGSNSIEGYEAKLDDAMAIELGEPALDASVETSLAIRGYRDAITYVLQLAEEPNFHFGEQLIKSLHFMMTQYDLKNRPGRWRSGPIFVQKEETGEIVYEGVDVEQINPLMHELVEHLECEESLPIVIRAAMAHLNLVLIHPFRDGNGRMARCLQTLVLAREGILSPVFSSIEEYLGRNTRAYYDVLAKVGQGSWRPGNDTRPWIRFVLTAHLRSAQTMLRRTNEIETLYTELDRLINRYKLPDRTIDALFDAAMRMRVRRSVYKAILKNQSGEPVSDQTATRDLQALANLGLLIAHGERRGRYYTAGDEISSIRNSIIGRRVPRDETDPFSVEAGAPVDQAKLF</sequence>
<dbReference type="PANTHER" id="PTHR13504:SF38">
    <property type="entry name" value="FIDO DOMAIN-CONTAINING PROTEIN"/>
    <property type="match status" value="1"/>
</dbReference>
<gene>
    <name evidence="2" type="ORF">BST29_23465</name>
</gene>
<feature type="domain" description="Fido" evidence="1">
    <location>
        <begin position="106"/>
        <end position="258"/>
    </location>
</feature>
<evidence type="ECO:0000313" key="3">
    <source>
        <dbReference type="Proteomes" id="UP000243140"/>
    </source>
</evidence>
<dbReference type="InterPro" id="IPR036597">
    <property type="entry name" value="Fido-like_dom_sf"/>
</dbReference>
<name>A0ABX3SKP4_MYCMA</name>
<reference evidence="2 3" key="1">
    <citation type="submission" date="2017-02" db="EMBL/GenBank/DDBJ databases">
        <title>The new phylogeny of genus Mycobacterium.</title>
        <authorList>
            <person name="Tortoli E."/>
            <person name="Trovato A."/>
            <person name="Cirillo D.M."/>
        </authorList>
    </citation>
    <scope>NUCLEOTIDE SEQUENCE [LARGE SCALE GENOMIC DNA]</scope>
    <source>
        <strain evidence="2 3">IP1130001</strain>
    </source>
</reference>
<evidence type="ECO:0000259" key="1">
    <source>
        <dbReference type="PROSITE" id="PS51459"/>
    </source>
</evidence>
<evidence type="ECO:0000313" key="2">
    <source>
        <dbReference type="EMBL" id="ORA77469.1"/>
    </source>
</evidence>
<dbReference type="InterPro" id="IPR003812">
    <property type="entry name" value="Fido"/>
</dbReference>
<dbReference type="InterPro" id="IPR040198">
    <property type="entry name" value="Fido_containing"/>
</dbReference>